<accession>A0A5J4QMF1</accession>
<name>A0A5J4QMF1_9ZZZZ</name>
<evidence type="ECO:0000313" key="1">
    <source>
        <dbReference type="EMBL" id="KAA6321803.1"/>
    </source>
</evidence>
<dbReference type="AlphaFoldDB" id="A0A5J4QMF1"/>
<dbReference type="EMBL" id="SNRY01003211">
    <property type="protein sequence ID" value="KAA6321803.1"/>
    <property type="molecule type" value="Genomic_DNA"/>
</dbReference>
<reference evidence="1" key="1">
    <citation type="submission" date="2019-03" db="EMBL/GenBank/DDBJ databases">
        <title>Single cell metagenomics reveals metabolic interactions within the superorganism composed of flagellate Streblomastix strix and complex community of Bacteroidetes bacteria on its surface.</title>
        <authorList>
            <person name="Treitli S.C."/>
            <person name="Kolisko M."/>
            <person name="Husnik F."/>
            <person name="Keeling P."/>
            <person name="Hampl V."/>
        </authorList>
    </citation>
    <scope>NUCLEOTIDE SEQUENCE</scope>
    <source>
        <strain evidence="1">STM</strain>
    </source>
</reference>
<sequence>MKNFEYWDNLHKNEQLEEFSRNRIGLLWLKLKSIIRVELVKGFLEFSAYKISTQKQSENFKALFDLLVRDVDKAHSLLVSC</sequence>
<proteinExistence type="predicted"/>
<organism evidence="1">
    <name type="scientific">termite gut metagenome</name>
    <dbReference type="NCBI Taxonomy" id="433724"/>
    <lineage>
        <taxon>unclassified sequences</taxon>
        <taxon>metagenomes</taxon>
        <taxon>organismal metagenomes</taxon>
    </lineage>
</organism>
<gene>
    <name evidence="1" type="ORF">EZS27_028587</name>
</gene>
<protein>
    <submittedName>
        <fullName evidence="1">Uncharacterized protein</fullName>
    </submittedName>
</protein>
<comment type="caution">
    <text evidence="1">The sequence shown here is derived from an EMBL/GenBank/DDBJ whole genome shotgun (WGS) entry which is preliminary data.</text>
</comment>